<dbReference type="EMBL" id="BDGJ01000197">
    <property type="protein sequence ID" value="GAW94100.1"/>
    <property type="molecule type" value="Genomic_DNA"/>
</dbReference>
<dbReference type="SMART" id="SM00966">
    <property type="entry name" value="SpoVT_AbrB"/>
    <property type="match status" value="1"/>
</dbReference>
<dbReference type="AlphaFoldDB" id="A0A1Z5HXT8"/>
<dbReference type="Pfam" id="PF04014">
    <property type="entry name" value="MazE_antitoxin"/>
    <property type="match status" value="1"/>
</dbReference>
<evidence type="ECO:0000313" key="2">
    <source>
        <dbReference type="EMBL" id="GAW94100.1"/>
    </source>
</evidence>
<dbReference type="RefSeq" id="WP_088555110.1">
    <property type="nucleotide sequence ID" value="NZ_BDGJ01000197.1"/>
</dbReference>
<organism evidence="2 3">
    <name type="scientific">Calderihabitans maritimus</name>
    <dbReference type="NCBI Taxonomy" id="1246530"/>
    <lineage>
        <taxon>Bacteria</taxon>
        <taxon>Bacillati</taxon>
        <taxon>Bacillota</taxon>
        <taxon>Clostridia</taxon>
        <taxon>Neomoorellales</taxon>
        <taxon>Calderihabitantaceae</taxon>
        <taxon>Calderihabitans</taxon>
    </lineage>
</organism>
<dbReference type="InterPro" id="IPR007159">
    <property type="entry name" value="SpoVT-AbrB_dom"/>
</dbReference>
<dbReference type="OrthoDB" id="9811597at2"/>
<proteinExistence type="predicted"/>
<accession>A0A1Z5HXT8</accession>
<dbReference type="NCBIfam" id="TIGR01439">
    <property type="entry name" value="lp_hng_hel_AbrB"/>
    <property type="match status" value="1"/>
</dbReference>
<evidence type="ECO:0000259" key="1">
    <source>
        <dbReference type="SMART" id="SM00966"/>
    </source>
</evidence>
<sequence length="115" mass="13372">MERVGRIKLKVSPKGQITIPKTVRKKLSIGNYVYLKVDEERSTAILEPVSLIDEMEELIIREVEQEGYSGREAKVRVKQKKKMLLRALEQELKERMADEDVPEEEVLRELGLNHV</sequence>
<protein>
    <submittedName>
        <fullName evidence="2">AbrB family transcriptional regulator</fullName>
    </submittedName>
</protein>
<dbReference type="SUPFAM" id="SSF89447">
    <property type="entry name" value="AbrB/MazE/MraZ-like"/>
    <property type="match status" value="1"/>
</dbReference>
<name>A0A1Z5HXT8_9FIRM</name>
<reference evidence="3" key="1">
    <citation type="journal article" date="2017" name="Appl. Environ. Microbiol.">
        <title>Genomic Analysis of Calderihabitans maritimus KKC1, a Thermophilic, Hydrogenogenic, Carboxydotrophic Bacterium Isolated from Marine Sediment.</title>
        <authorList>
            <person name="Omae K."/>
            <person name="Yoneda Y."/>
            <person name="Fukuyama Y."/>
            <person name="Yoshida T."/>
            <person name="Sako Y."/>
        </authorList>
    </citation>
    <scope>NUCLEOTIDE SEQUENCE [LARGE SCALE GENOMIC DNA]</scope>
    <source>
        <strain evidence="3">KKC1</strain>
    </source>
</reference>
<gene>
    <name evidence="2" type="ORF">KKC1_32160</name>
</gene>
<dbReference type="Gene3D" id="2.10.260.10">
    <property type="match status" value="1"/>
</dbReference>
<feature type="domain" description="SpoVT-AbrB" evidence="1">
    <location>
        <begin position="9"/>
        <end position="54"/>
    </location>
</feature>
<keyword evidence="3" id="KW-1185">Reference proteome</keyword>
<dbReference type="InterPro" id="IPR037914">
    <property type="entry name" value="SpoVT-AbrB_sf"/>
</dbReference>
<comment type="caution">
    <text evidence="2">The sequence shown here is derived from an EMBL/GenBank/DDBJ whole genome shotgun (WGS) entry which is preliminary data.</text>
</comment>
<evidence type="ECO:0000313" key="3">
    <source>
        <dbReference type="Proteomes" id="UP000197032"/>
    </source>
</evidence>
<dbReference type="GO" id="GO:0003677">
    <property type="term" value="F:DNA binding"/>
    <property type="evidence" value="ECO:0007669"/>
    <property type="project" value="InterPro"/>
</dbReference>
<dbReference type="Proteomes" id="UP000197032">
    <property type="component" value="Unassembled WGS sequence"/>
</dbReference>